<evidence type="ECO:0000259" key="10">
    <source>
        <dbReference type="Pfam" id="PF01656"/>
    </source>
</evidence>
<feature type="domain" description="CobQ/CobB/MinD/ParA nucleotide binding" evidence="10">
    <location>
        <begin position="14"/>
        <end position="190"/>
    </location>
</feature>
<dbReference type="NCBIfam" id="NF002204">
    <property type="entry name" value="PRK01077.1"/>
    <property type="match status" value="1"/>
</dbReference>
<dbReference type="PROSITE" id="PS51274">
    <property type="entry name" value="GATASE_COBBQ"/>
    <property type="match status" value="1"/>
</dbReference>
<evidence type="ECO:0000256" key="8">
    <source>
        <dbReference type="ARBA" id="ARBA00022962"/>
    </source>
</evidence>
<evidence type="ECO:0000256" key="2">
    <source>
        <dbReference type="ARBA" id="ARBA00006205"/>
    </source>
</evidence>
<accession>A0ABT7XNG9</accession>
<comment type="catalytic activity">
    <reaction evidence="9">
        <text>cob(II)yrinate + 2 L-glutamine + 2 ATP + 2 H2O = cob(II)yrinate a,c diamide + 2 L-glutamate + 2 ADP + 2 phosphate + 2 H(+)</text>
        <dbReference type="Rhea" id="RHEA:26289"/>
        <dbReference type="ChEBI" id="CHEBI:15377"/>
        <dbReference type="ChEBI" id="CHEBI:15378"/>
        <dbReference type="ChEBI" id="CHEBI:29985"/>
        <dbReference type="ChEBI" id="CHEBI:30616"/>
        <dbReference type="ChEBI" id="CHEBI:43474"/>
        <dbReference type="ChEBI" id="CHEBI:58359"/>
        <dbReference type="ChEBI" id="CHEBI:58537"/>
        <dbReference type="ChEBI" id="CHEBI:58894"/>
        <dbReference type="ChEBI" id="CHEBI:456216"/>
        <dbReference type="EC" id="6.3.5.11"/>
    </reaction>
</comment>
<dbReference type="InterPro" id="IPR011698">
    <property type="entry name" value="GATase_3"/>
</dbReference>
<comment type="cofactor">
    <cofactor evidence="1 9">
        <name>Mg(2+)</name>
        <dbReference type="ChEBI" id="CHEBI:18420"/>
    </cofactor>
</comment>
<name>A0ABT7XNG9_9NEIS</name>
<comment type="domain">
    <text evidence="9">Comprises of two domains. The C-terminal domain contains the binding site for glutamine and catalyzes the hydrolysis of this substrate to glutamate and ammonia. The N-terminal domain is anticipated to bind ATP and cobyrinate and catalyzes the ultimate synthesis of the diamide product. The ammonia produced via the glutaminase domain is probably translocated to the adjacent domain via a molecular tunnel, where it reacts with an activated intermediate.</text>
</comment>
<gene>
    <name evidence="9" type="primary">cbiA</name>
    <name evidence="12" type="ORF">QU481_10620</name>
</gene>
<reference evidence="12" key="1">
    <citation type="submission" date="2023-06" db="EMBL/GenBank/DDBJ databases">
        <authorList>
            <person name="Zhang S."/>
        </authorList>
    </citation>
    <scope>NUCLEOTIDE SEQUENCE</scope>
    <source>
        <strain evidence="12">SG2303</strain>
    </source>
</reference>
<feature type="active site" description="Nucleophile" evidence="9">
    <location>
        <position position="324"/>
    </location>
</feature>
<evidence type="ECO:0000256" key="9">
    <source>
        <dbReference type="HAMAP-Rule" id="MF_00027"/>
    </source>
</evidence>
<dbReference type="SUPFAM" id="SSF52317">
    <property type="entry name" value="Class I glutamine amidotransferase-like"/>
    <property type="match status" value="1"/>
</dbReference>
<keyword evidence="5 9" id="KW-0547">Nucleotide-binding</keyword>
<evidence type="ECO:0000256" key="3">
    <source>
        <dbReference type="ARBA" id="ARBA00022573"/>
    </source>
</evidence>
<evidence type="ECO:0000313" key="13">
    <source>
        <dbReference type="Proteomes" id="UP001168540"/>
    </source>
</evidence>
<dbReference type="InterPro" id="IPR004484">
    <property type="entry name" value="CbiA/CobB_synth"/>
</dbReference>
<dbReference type="Proteomes" id="UP001168540">
    <property type="component" value="Unassembled WGS sequence"/>
</dbReference>
<keyword evidence="3 9" id="KW-0169">Cobalamin biosynthesis</keyword>
<keyword evidence="6 9" id="KW-0067">ATP-binding</keyword>
<dbReference type="CDD" id="cd03130">
    <property type="entry name" value="GATase1_CobB"/>
    <property type="match status" value="1"/>
</dbReference>
<dbReference type="InterPro" id="IPR002586">
    <property type="entry name" value="CobQ/CobB/MinD/ParA_Nub-bd_dom"/>
</dbReference>
<keyword evidence="7 9" id="KW-0460">Magnesium</keyword>
<dbReference type="RefSeq" id="WP_289829949.1">
    <property type="nucleotide sequence ID" value="NZ_JAUEDK010000016.1"/>
</dbReference>
<sequence>MVADAVRRCPALFLTAPASHQGKTTLTAGLARYHRDQGRVVRVFKTGPDYLDPYILEKASGNPVYSLDLWMTGETDCRRRLYDAAGGADLILIEGSMGLFDGTPSSADLAETFGVPVLPVIDTTGMAQTFAAIAHGLASFRPSLPFHGVLANRVASARHAEMLLEALPPTLRCLGTVMRDDAMTLPERHLGLVPAQEIDDLELRLQQAAARIATTALTELPPPIAFRPASTEVLPPLLAGVRIAIAHDKAFSFLYPANLQLLTELGAELAFFSPLADEELPPADAVYLPGGYPELHLAALSTNVRTRDSLRAHVAAGKSLYAECGGMLYLLDKLTDKLGQSGQMLGLLPGHATLGRRLAGLGLQSVTLGGQTLRGHTFHYTTTTTPLAPIAHAQRASGSGQGEAVYRHGSIVASYLHAYFPSNPVATASLFKP</sequence>
<feature type="site" description="Increases nucleophilicity of active site Cys" evidence="9">
    <location>
        <position position="417"/>
    </location>
</feature>
<dbReference type="Gene3D" id="3.40.50.880">
    <property type="match status" value="1"/>
</dbReference>
<keyword evidence="4 9" id="KW-0436">Ligase</keyword>
<comment type="function">
    <text evidence="9">Catalyzes the ATP-dependent amidation of the two carboxylate groups at positions a and c of cobyrinate, using either L-glutamine or ammonia as the nitrogen source.</text>
</comment>
<proteinExistence type="inferred from homology"/>
<dbReference type="InterPro" id="IPR027417">
    <property type="entry name" value="P-loop_NTPase"/>
</dbReference>
<comment type="caution">
    <text evidence="12">The sequence shown here is derived from an EMBL/GenBank/DDBJ whole genome shotgun (WGS) entry which is preliminary data.</text>
</comment>
<dbReference type="HAMAP" id="MF_00027">
    <property type="entry name" value="CobB_CbiA"/>
    <property type="match status" value="1"/>
</dbReference>
<dbReference type="Pfam" id="PF01656">
    <property type="entry name" value="CbiA"/>
    <property type="match status" value="1"/>
</dbReference>
<dbReference type="PANTHER" id="PTHR43873:SF1">
    <property type="entry name" value="COBYRINATE A,C-DIAMIDE SYNTHASE"/>
    <property type="match status" value="1"/>
</dbReference>
<comment type="miscellaneous">
    <text evidence="9">The a and c carboxylates of cobyrinate are activated for nucleophilic attack via formation of a phosphorylated intermediate by ATP. CbiA catalyzes first the amidation of the c-carboxylate, and then that of the a-carboxylate.</text>
</comment>
<dbReference type="NCBIfam" id="TIGR00379">
    <property type="entry name" value="cobB"/>
    <property type="match status" value="1"/>
</dbReference>
<comment type="similarity">
    <text evidence="9">Belongs to the CobB/CbiA family.</text>
</comment>
<evidence type="ECO:0000256" key="1">
    <source>
        <dbReference type="ARBA" id="ARBA00001946"/>
    </source>
</evidence>
<dbReference type="Gene3D" id="3.40.50.300">
    <property type="entry name" value="P-loop containing nucleotide triphosphate hydrolases"/>
    <property type="match status" value="1"/>
</dbReference>
<dbReference type="SUPFAM" id="SSF52540">
    <property type="entry name" value="P-loop containing nucleoside triphosphate hydrolases"/>
    <property type="match status" value="1"/>
</dbReference>
<keyword evidence="8 9" id="KW-0315">Glutamine amidotransferase</keyword>
<dbReference type="InterPro" id="IPR029062">
    <property type="entry name" value="Class_I_gatase-like"/>
</dbReference>
<feature type="domain" description="CobB/CobQ-like glutamine amidotransferase" evidence="11">
    <location>
        <begin position="242"/>
        <end position="423"/>
    </location>
</feature>
<organism evidence="12 13">
    <name type="scientific">Crenobacter oryzisoli</name>
    <dbReference type="NCBI Taxonomy" id="3056844"/>
    <lineage>
        <taxon>Bacteria</taxon>
        <taxon>Pseudomonadati</taxon>
        <taxon>Pseudomonadota</taxon>
        <taxon>Betaproteobacteria</taxon>
        <taxon>Neisseriales</taxon>
        <taxon>Neisseriaceae</taxon>
        <taxon>Crenobacter</taxon>
    </lineage>
</organism>
<keyword evidence="13" id="KW-1185">Reference proteome</keyword>
<evidence type="ECO:0000259" key="11">
    <source>
        <dbReference type="Pfam" id="PF07685"/>
    </source>
</evidence>
<dbReference type="Pfam" id="PF07685">
    <property type="entry name" value="GATase_3"/>
    <property type="match status" value="1"/>
</dbReference>
<protein>
    <recommendedName>
        <fullName evidence="9">Cobyrinate a,c-diamide synthase</fullName>
        <ecNumber evidence="9">6.3.5.11</ecNumber>
    </recommendedName>
    <alternativeName>
        <fullName evidence="9">Cobyrinic acid a,c-diamide synthetase</fullName>
    </alternativeName>
</protein>
<evidence type="ECO:0000256" key="5">
    <source>
        <dbReference type="ARBA" id="ARBA00022741"/>
    </source>
</evidence>
<dbReference type="EMBL" id="JAUEDK010000016">
    <property type="protein sequence ID" value="MDN0075343.1"/>
    <property type="molecule type" value="Genomic_DNA"/>
</dbReference>
<evidence type="ECO:0000256" key="4">
    <source>
        <dbReference type="ARBA" id="ARBA00022598"/>
    </source>
</evidence>
<dbReference type="EC" id="6.3.5.11" evidence="9"/>
<evidence type="ECO:0000256" key="7">
    <source>
        <dbReference type="ARBA" id="ARBA00022842"/>
    </source>
</evidence>
<dbReference type="PANTHER" id="PTHR43873">
    <property type="entry name" value="COBYRINATE A,C-DIAMIDE SYNTHASE"/>
    <property type="match status" value="1"/>
</dbReference>
<comment type="pathway">
    <text evidence="9">Cofactor biosynthesis; adenosylcobalamin biosynthesis; cob(II)yrinate a,c-diamide from sirohydrochlorin (anaerobic route): step 10/10.</text>
</comment>
<evidence type="ECO:0000256" key="6">
    <source>
        <dbReference type="ARBA" id="ARBA00022840"/>
    </source>
</evidence>
<evidence type="ECO:0000313" key="12">
    <source>
        <dbReference type="EMBL" id="MDN0075343.1"/>
    </source>
</evidence>
<comment type="similarity">
    <text evidence="2">Belongs to the CobB/CobQ family. CobQ subfamily.</text>
</comment>